<evidence type="ECO:0000313" key="2">
    <source>
        <dbReference type="EMBL" id="BBO33587.1"/>
    </source>
</evidence>
<feature type="signal peptide" evidence="1">
    <location>
        <begin position="1"/>
        <end position="23"/>
    </location>
</feature>
<dbReference type="RefSeq" id="WP_152099332.1">
    <property type="nucleotide sequence ID" value="NZ_AP021861.1"/>
</dbReference>
<keyword evidence="3" id="KW-1185">Reference proteome</keyword>
<dbReference type="SUPFAM" id="SSF50494">
    <property type="entry name" value="Trypsin-like serine proteases"/>
    <property type="match status" value="1"/>
</dbReference>
<dbReference type="AlphaFoldDB" id="A0A5K7XC37"/>
<feature type="chain" id="PRO_5024839910" description="Peptidase S1 domain-containing protein" evidence="1">
    <location>
        <begin position="24"/>
        <end position="651"/>
    </location>
</feature>
<protein>
    <recommendedName>
        <fullName evidence="4">Peptidase S1 domain-containing protein</fullName>
    </recommendedName>
</protein>
<name>A0A5K7XC37_9BACT</name>
<evidence type="ECO:0000313" key="3">
    <source>
        <dbReference type="Proteomes" id="UP000326837"/>
    </source>
</evidence>
<sequence>MRKTSVIAWLALGAALHGGVARADLEVHGVNVGVDPDRFDRFGGGTDFIGDGIDWSGVGRVTSSSSVPGPGFATMISKSFFVTAAHTVNQSTKAAGATMRFYPTNSSSTSVDRTISDGWLIGDDLWLGKLSSPVPNTIKPFPILNIEDVGDYVGQEIYLMGQSASAGVADNSLRQRIGRNTIDASDLTVATTGGTYDNMYKFTFNATRADLTGPDGVGDGLIDQWDWDAFESGFDPGQPGKDYFDGDVTGDGYVDLADGNALFNAASANANGKTKGFGWDEAHVSGGDSGAPSFRIINGKAALVGTHTASSGATNALGGGKGYDRLTAASIAAIKSQVSSSSSGNESPASIMAARGTAIARREGLTLPEGLRGLNLYRGDLTGDYVDDDDDIDLLNKEIAAYAADATRPVNWGFDIDGDGDVDASDRTAFLEQEMGTKFGDRDLDGEVEYTDDVLPAYNNVTVTNVGWAGGDFNGNGVVSFVSDVNAATANIGYKGVRALPDLDFAGSDDSITADDIDSLTAAWRSGLNNAAFDLTFDGIVDEDDYVFYITEVLGTLQGDLNFDGKVSFNGDLEPILTLGYATGTGWAEGDVNGDGDTDQDDVDFILGVIGSGMQFAPAPDLPVLPVPEPNTASMLAICSLAAILFRRGPA</sequence>
<organism evidence="2 3">
    <name type="scientific">Lacipirellula parvula</name>
    <dbReference type="NCBI Taxonomy" id="2650471"/>
    <lineage>
        <taxon>Bacteria</taxon>
        <taxon>Pseudomonadati</taxon>
        <taxon>Planctomycetota</taxon>
        <taxon>Planctomycetia</taxon>
        <taxon>Pirellulales</taxon>
        <taxon>Lacipirellulaceae</taxon>
        <taxon>Lacipirellula</taxon>
    </lineage>
</organism>
<dbReference type="KEGG" id="lpav:PLANPX_3199"/>
<evidence type="ECO:0008006" key="4">
    <source>
        <dbReference type="Google" id="ProtNLM"/>
    </source>
</evidence>
<keyword evidence="1" id="KW-0732">Signal</keyword>
<proteinExistence type="predicted"/>
<dbReference type="InterPro" id="IPR009003">
    <property type="entry name" value="Peptidase_S1_PA"/>
</dbReference>
<dbReference type="EMBL" id="AP021861">
    <property type="protein sequence ID" value="BBO33587.1"/>
    <property type="molecule type" value="Genomic_DNA"/>
</dbReference>
<gene>
    <name evidence="2" type="ORF">PLANPX_3199</name>
</gene>
<accession>A0A5K7XC37</accession>
<dbReference type="Proteomes" id="UP000326837">
    <property type="component" value="Chromosome"/>
</dbReference>
<evidence type="ECO:0000256" key="1">
    <source>
        <dbReference type="SAM" id="SignalP"/>
    </source>
</evidence>
<reference evidence="3" key="1">
    <citation type="submission" date="2019-10" db="EMBL/GenBank/DDBJ databases">
        <title>Lacipirellula parvula gen. nov., sp. nov., representing a lineage of planctomycetes widespread in freshwater anoxic habitats, and description of the family Lacipirellulaceae.</title>
        <authorList>
            <person name="Dedysh S.N."/>
            <person name="Kulichevskaya I.S."/>
            <person name="Beletsky A.V."/>
            <person name="Rakitin A.L."/>
            <person name="Mardanov A.V."/>
            <person name="Ivanova A.A."/>
            <person name="Saltykova V.X."/>
            <person name="Rijpstra W.I.C."/>
            <person name="Sinninghe Damste J.S."/>
            <person name="Ravin N.V."/>
        </authorList>
    </citation>
    <scope>NUCLEOTIDE SEQUENCE [LARGE SCALE GENOMIC DNA]</scope>
    <source>
        <strain evidence="3">PX69</strain>
    </source>
</reference>